<dbReference type="EMBL" id="QRBI01000095">
    <property type="protein sequence ID" value="RMC19104.1"/>
    <property type="molecule type" value="Genomic_DNA"/>
</dbReference>
<reference evidence="2 3" key="1">
    <citation type="submission" date="2018-07" db="EMBL/GenBank/DDBJ databases">
        <title>A high quality draft genome assembly of the barn swallow (H. rustica rustica).</title>
        <authorList>
            <person name="Formenti G."/>
            <person name="Chiara M."/>
            <person name="Poveda L."/>
            <person name="Francoijs K.-J."/>
            <person name="Bonisoli-Alquati A."/>
            <person name="Canova L."/>
            <person name="Gianfranceschi L."/>
            <person name="Horner D.S."/>
            <person name="Saino N."/>
        </authorList>
    </citation>
    <scope>NUCLEOTIDE SEQUENCE [LARGE SCALE GENOMIC DNA]</scope>
    <source>
        <strain evidence="2">Chelidonia</strain>
        <tissue evidence="2">Blood</tissue>
    </source>
</reference>
<evidence type="ECO:0000313" key="2">
    <source>
        <dbReference type="EMBL" id="RMC19104.1"/>
    </source>
</evidence>
<dbReference type="AlphaFoldDB" id="A0A3M0L5A8"/>
<protein>
    <recommendedName>
        <fullName evidence="1">Reverse transcriptase domain-containing protein</fullName>
    </recommendedName>
</protein>
<dbReference type="OrthoDB" id="10063195at2759"/>
<evidence type="ECO:0000313" key="3">
    <source>
        <dbReference type="Proteomes" id="UP000269221"/>
    </source>
</evidence>
<dbReference type="STRING" id="333673.A0A3M0L5A8"/>
<dbReference type="SUPFAM" id="SSF56672">
    <property type="entry name" value="DNA/RNA polymerases"/>
    <property type="match status" value="1"/>
</dbReference>
<comment type="caution">
    <text evidence="2">The sequence shown here is derived from an EMBL/GenBank/DDBJ whole genome shotgun (WGS) entry which is preliminary data.</text>
</comment>
<evidence type="ECO:0000259" key="1">
    <source>
        <dbReference type="Pfam" id="PF00078"/>
    </source>
</evidence>
<name>A0A3M0L5A8_HIRRU</name>
<dbReference type="Pfam" id="PF00078">
    <property type="entry name" value="RVT_1"/>
    <property type="match status" value="1"/>
</dbReference>
<keyword evidence="3" id="KW-1185">Reference proteome</keyword>
<dbReference type="Proteomes" id="UP000269221">
    <property type="component" value="Unassembled WGS sequence"/>
</dbReference>
<dbReference type="InterPro" id="IPR000477">
    <property type="entry name" value="RT_dom"/>
</dbReference>
<dbReference type="InterPro" id="IPR043502">
    <property type="entry name" value="DNA/RNA_pol_sf"/>
</dbReference>
<gene>
    <name evidence="2" type="ORF">DUI87_03708</name>
</gene>
<sequence>MEQVILEVMPRHVEKNKVIGSSHHGFTKGNLCSTDLLNFCGGLAGWASEGRAVDAVCLDFSKAFDTVSHNILAGKLRKCGLEEWTVRWIRNWLNGRALRVMISRTESTWRPTASGILQGSLLDQYRSICLSMTQMEG</sequence>
<proteinExistence type="predicted"/>
<accession>A0A3M0L5A8</accession>
<organism evidence="2 3">
    <name type="scientific">Hirundo rustica rustica</name>
    <dbReference type="NCBI Taxonomy" id="333673"/>
    <lineage>
        <taxon>Eukaryota</taxon>
        <taxon>Metazoa</taxon>
        <taxon>Chordata</taxon>
        <taxon>Craniata</taxon>
        <taxon>Vertebrata</taxon>
        <taxon>Euteleostomi</taxon>
        <taxon>Archelosauria</taxon>
        <taxon>Archosauria</taxon>
        <taxon>Dinosauria</taxon>
        <taxon>Saurischia</taxon>
        <taxon>Theropoda</taxon>
        <taxon>Coelurosauria</taxon>
        <taxon>Aves</taxon>
        <taxon>Neognathae</taxon>
        <taxon>Neoaves</taxon>
        <taxon>Telluraves</taxon>
        <taxon>Australaves</taxon>
        <taxon>Passeriformes</taxon>
        <taxon>Sylvioidea</taxon>
        <taxon>Hirundinidae</taxon>
        <taxon>Hirundo</taxon>
    </lineage>
</organism>
<feature type="domain" description="Reverse transcriptase" evidence="1">
    <location>
        <begin position="12"/>
        <end position="120"/>
    </location>
</feature>
<dbReference type="PANTHER" id="PTHR33332">
    <property type="entry name" value="REVERSE TRANSCRIPTASE DOMAIN-CONTAINING PROTEIN"/>
    <property type="match status" value="1"/>
</dbReference>